<dbReference type="Proteomes" id="UP001222118">
    <property type="component" value="Chromosome"/>
</dbReference>
<protein>
    <submittedName>
        <fullName evidence="5">GNAT family N-acetyltransferase</fullName>
    </submittedName>
</protein>
<dbReference type="InterPro" id="IPR016181">
    <property type="entry name" value="Acyl_CoA_acyltransferase"/>
</dbReference>
<evidence type="ECO:0000313" key="5">
    <source>
        <dbReference type="EMBL" id="WDR04732.1"/>
    </source>
</evidence>
<evidence type="ECO:0000259" key="4">
    <source>
        <dbReference type="PROSITE" id="PS51186"/>
    </source>
</evidence>
<name>A0ABY7YU60_9HYPH</name>
<gene>
    <name evidence="5" type="ORF">PSQ90_10430</name>
</gene>
<dbReference type="EMBL" id="CP118247">
    <property type="protein sequence ID" value="WDR04732.1"/>
    <property type="molecule type" value="Genomic_DNA"/>
</dbReference>
<dbReference type="PANTHER" id="PTHR43792">
    <property type="entry name" value="GNAT FAMILY, PUTATIVE (AFU_ORTHOLOGUE AFUA_3G00765)-RELATED-RELATED"/>
    <property type="match status" value="1"/>
</dbReference>
<dbReference type="InterPro" id="IPR000182">
    <property type="entry name" value="GNAT_dom"/>
</dbReference>
<proteinExistence type="inferred from homology"/>
<keyword evidence="1" id="KW-0808">Transferase</keyword>
<dbReference type="SUPFAM" id="SSF55729">
    <property type="entry name" value="Acyl-CoA N-acyltransferases (Nat)"/>
    <property type="match status" value="1"/>
</dbReference>
<evidence type="ECO:0000256" key="2">
    <source>
        <dbReference type="ARBA" id="ARBA00023315"/>
    </source>
</evidence>
<feature type="domain" description="N-acetyltransferase" evidence="4">
    <location>
        <begin position="10"/>
        <end position="178"/>
    </location>
</feature>
<dbReference type="Pfam" id="PF13302">
    <property type="entry name" value="Acetyltransf_3"/>
    <property type="match status" value="1"/>
</dbReference>
<dbReference type="PANTHER" id="PTHR43792:SF8">
    <property type="entry name" value="[RIBOSOMAL PROTEIN US5]-ALANINE N-ACETYLTRANSFERASE"/>
    <property type="match status" value="1"/>
</dbReference>
<keyword evidence="2" id="KW-0012">Acyltransferase</keyword>
<organism evidence="5 6">
    <name type="scientific">Devosia rhodophyticola</name>
    <dbReference type="NCBI Taxonomy" id="3026423"/>
    <lineage>
        <taxon>Bacteria</taxon>
        <taxon>Pseudomonadati</taxon>
        <taxon>Pseudomonadota</taxon>
        <taxon>Alphaproteobacteria</taxon>
        <taxon>Hyphomicrobiales</taxon>
        <taxon>Devosiaceae</taxon>
        <taxon>Devosia</taxon>
    </lineage>
</organism>
<dbReference type="RefSeq" id="WP_282210253.1">
    <property type="nucleotide sequence ID" value="NZ_CP118247.1"/>
</dbReference>
<evidence type="ECO:0000256" key="1">
    <source>
        <dbReference type="ARBA" id="ARBA00022679"/>
    </source>
</evidence>
<sequence>MSPILTTPRLTLRLPANDDAERITLFLSDYAVASNLARVPFPYRMGDARAWLRSRRPDLPPEETNFAIELADEGYAGQVGFHRGDNGIIIGYWLGTPFWGRGIMTEAVTAALGWFFNTSDADKVLSGVFVFNLASLAIQAKFGFTETGRSSVLSLARGREVEHIDTQLTRAQWMDKHS</sequence>
<evidence type="ECO:0000313" key="6">
    <source>
        <dbReference type="Proteomes" id="UP001222118"/>
    </source>
</evidence>
<accession>A0ABY7YU60</accession>
<keyword evidence="6" id="KW-1185">Reference proteome</keyword>
<dbReference type="Gene3D" id="3.40.630.30">
    <property type="match status" value="1"/>
</dbReference>
<dbReference type="InterPro" id="IPR051531">
    <property type="entry name" value="N-acetyltransferase"/>
</dbReference>
<evidence type="ECO:0000256" key="3">
    <source>
        <dbReference type="ARBA" id="ARBA00038502"/>
    </source>
</evidence>
<reference evidence="5 6" key="1">
    <citation type="submission" date="2023-02" db="EMBL/GenBank/DDBJ databases">
        <title>Devosia chondri sp. nov., isolated from the phycosphere of marine algae.</title>
        <authorList>
            <person name="Kim J.M."/>
            <person name="Lee J.K."/>
            <person name="Choi B.J."/>
            <person name="Bayburt H."/>
            <person name="Jeon C.O."/>
        </authorList>
    </citation>
    <scope>NUCLEOTIDE SEQUENCE [LARGE SCALE GENOMIC DNA]</scope>
    <source>
        <strain evidence="5 6">G2-5</strain>
    </source>
</reference>
<comment type="similarity">
    <text evidence="3">Belongs to the acetyltransferase family. RimJ subfamily.</text>
</comment>
<dbReference type="PROSITE" id="PS51186">
    <property type="entry name" value="GNAT"/>
    <property type="match status" value="1"/>
</dbReference>